<dbReference type="InterPro" id="IPR001041">
    <property type="entry name" value="2Fe-2S_ferredoxin-type"/>
</dbReference>
<dbReference type="GO" id="GO:0046872">
    <property type="term" value="F:metal ion binding"/>
    <property type="evidence" value="ECO:0007669"/>
    <property type="project" value="UniProtKB-KW"/>
</dbReference>
<name>A0A250L0Q2_9GAMM</name>
<dbReference type="GO" id="GO:0140647">
    <property type="term" value="P:P450-containing electron transport chain"/>
    <property type="evidence" value="ECO:0007669"/>
    <property type="project" value="InterPro"/>
</dbReference>
<dbReference type="Proteomes" id="UP000266313">
    <property type="component" value="Chromosome"/>
</dbReference>
<gene>
    <name evidence="8" type="ORF">sS8_5439</name>
</gene>
<comment type="similarity">
    <text evidence="1">Belongs to the adrenodoxin/putidaredoxin family.</text>
</comment>
<dbReference type="GO" id="GO:0009055">
    <property type="term" value="F:electron transfer activity"/>
    <property type="evidence" value="ECO:0007669"/>
    <property type="project" value="TreeGrafter"/>
</dbReference>
<organism evidence="8 9">
    <name type="scientific">Methylocaldum marinum</name>
    <dbReference type="NCBI Taxonomy" id="1432792"/>
    <lineage>
        <taxon>Bacteria</taxon>
        <taxon>Pseudomonadati</taxon>
        <taxon>Pseudomonadota</taxon>
        <taxon>Gammaproteobacteria</taxon>
        <taxon>Methylococcales</taxon>
        <taxon>Methylococcaceae</taxon>
        <taxon>Methylocaldum</taxon>
    </lineage>
</organism>
<dbReference type="EMBL" id="AP017928">
    <property type="protein sequence ID" value="BBA37356.1"/>
    <property type="molecule type" value="Genomic_DNA"/>
</dbReference>
<comment type="cofactor">
    <cofactor evidence="6">
        <name>[2Fe-2S] cluster</name>
        <dbReference type="ChEBI" id="CHEBI:190135"/>
    </cofactor>
</comment>
<keyword evidence="9" id="KW-1185">Reference proteome</keyword>
<dbReference type="CDD" id="cd00207">
    <property type="entry name" value="fer2"/>
    <property type="match status" value="1"/>
</dbReference>
<dbReference type="InterPro" id="IPR001055">
    <property type="entry name" value="Adrenodoxin-like"/>
</dbReference>
<proteinExistence type="inferred from homology"/>
<evidence type="ECO:0000256" key="2">
    <source>
        <dbReference type="ARBA" id="ARBA00022714"/>
    </source>
</evidence>
<accession>A0A250L0Q2</accession>
<evidence type="ECO:0000256" key="5">
    <source>
        <dbReference type="ARBA" id="ARBA00023014"/>
    </source>
</evidence>
<evidence type="ECO:0000313" key="8">
    <source>
        <dbReference type="EMBL" id="BBA37356.1"/>
    </source>
</evidence>
<dbReference type="GO" id="GO:0051537">
    <property type="term" value="F:2 iron, 2 sulfur cluster binding"/>
    <property type="evidence" value="ECO:0007669"/>
    <property type="project" value="UniProtKB-KW"/>
</dbReference>
<feature type="domain" description="2Fe-2S ferredoxin-type" evidence="7">
    <location>
        <begin position="15"/>
        <end position="111"/>
    </location>
</feature>
<evidence type="ECO:0000256" key="6">
    <source>
        <dbReference type="ARBA" id="ARBA00034078"/>
    </source>
</evidence>
<evidence type="ECO:0000313" key="9">
    <source>
        <dbReference type="Proteomes" id="UP000266313"/>
    </source>
</evidence>
<dbReference type="KEGG" id="mmai:sS8_5439"/>
<dbReference type="InterPro" id="IPR012675">
    <property type="entry name" value="Beta-grasp_dom_sf"/>
</dbReference>
<keyword evidence="3" id="KW-0479">Metal-binding</keyword>
<evidence type="ECO:0000256" key="3">
    <source>
        <dbReference type="ARBA" id="ARBA00022723"/>
    </source>
</evidence>
<evidence type="ECO:0000259" key="7">
    <source>
        <dbReference type="PROSITE" id="PS51085"/>
    </source>
</evidence>
<dbReference type="Pfam" id="PF00111">
    <property type="entry name" value="Fer2"/>
    <property type="match status" value="1"/>
</dbReference>
<dbReference type="PROSITE" id="PS51085">
    <property type="entry name" value="2FE2S_FER_2"/>
    <property type="match status" value="1"/>
</dbReference>
<dbReference type="PANTHER" id="PTHR23426">
    <property type="entry name" value="FERREDOXIN/ADRENODOXIN"/>
    <property type="match status" value="1"/>
</dbReference>
<keyword evidence="5" id="KW-0411">Iron-sulfur</keyword>
<sequence length="111" mass="11908">MSGFLRTGKRRNAKALLTVLPSGKTVEVARGVNLLEAIAAAGEAVAHRCGGRARCGECHVLVRQGWRGLSKVRQAERDRLTQVCGAESLSRLACQAALGVHNKVIIELINH</sequence>
<dbReference type="AlphaFoldDB" id="A0A250L0Q2"/>
<evidence type="ECO:0000256" key="4">
    <source>
        <dbReference type="ARBA" id="ARBA00023004"/>
    </source>
</evidence>
<protein>
    <submittedName>
        <fullName evidence="8">(2Fe-2S) ferredoxin</fullName>
    </submittedName>
</protein>
<dbReference type="Gene3D" id="3.10.20.30">
    <property type="match status" value="1"/>
</dbReference>
<evidence type="ECO:0000256" key="1">
    <source>
        <dbReference type="ARBA" id="ARBA00010914"/>
    </source>
</evidence>
<reference evidence="8 9" key="1">
    <citation type="submission" date="2016-12" db="EMBL/GenBank/DDBJ databases">
        <title>Genome sequencing of Methylocaldum marinum.</title>
        <authorList>
            <person name="Takeuchi M."/>
            <person name="Kamagata Y."/>
            <person name="Hiraoka S."/>
            <person name="Oshima K."/>
            <person name="Hattori M."/>
            <person name="Iwasaki W."/>
        </authorList>
    </citation>
    <scope>NUCLEOTIDE SEQUENCE [LARGE SCALE GENOMIC DNA]</scope>
    <source>
        <strain evidence="8 9">S8</strain>
    </source>
</reference>
<dbReference type="InterPro" id="IPR036010">
    <property type="entry name" value="2Fe-2S_ferredoxin-like_sf"/>
</dbReference>
<dbReference type="PANTHER" id="PTHR23426:SF65">
    <property type="entry name" value="FERREDOXIN-2, MITOCHONDRIAL"/>
    <property type="match status" value="1"/>
</dbReference>
<dbReference type="RefSeq" id="WP_119632355.1">
    <property type="nucleotide sequence ID" value="NZ_AP017928.1"/>
</dbReference>
<keyword evidence="4" id="KW-0408">Iron</keyword>
<keyword evidence="2" id="KW-0001">2Fe-2S</keyword>
<dbReference type="SUPFAM" id="SSF54292">
    <property type="entry name" value="2Fe-2S ferredoxin-like"/>
    <property type="match status" value="1"/>
</dbReference>
<dbReference type="OrthoDB" id="9799640at2"/>